<dbReference type="InterPro" id="IPR029058">
    <property type="entry name" value="AB_hydrolase_fold"/>
</dbReference>
<feature type="domain" description="Serine aminopeptidase S33" evidence="1">
    <location>
        <begin position="3"/>
        <end position="94"/>
    </location>
</feature>
<feature type="non-terminal residue" evidence="2">
    <location>
        <position position="1"/>
    </location>
</feature>
<dbReference type="InterPro" id="IPR022742">
    <property type="entry name" value="Hydrolase_4"/>
</dbReference>
<comment type="caution">
    <text evidence="2">The sequence shown here is derived from an EMBL/GenBank/DDBJ whole genome shotgun (WGS) entry which is preliminary data.</text>
</comment>
<protein>
    <recommendedName>
        <fullName evidence="1">Serine aminopeptidase S33 domain-containing protein</fullName>
    </recommendedName>
</protein>
<dbReference type="Gene3D" id="3.40.50.1820">
    <property type="entry name" value="alpha/beta hydrolase"/>
    <property type="match status" value="1"/>
</dbReference>
<reference evidence="2" key="1">
    <citation type="journal article" date="2014" name="Front. Microbiol.">
        <title>High frequency of phylogenetically diverse reductive dehalogenase-homologous genes in deep subseafloor sedimentary metagenomes.</title>
        <authorList>
            <person name="Kawai M."/>
            <person name="Futagami T."/>
            <person name="Toyoda A."/>
            <person name="Takaki Y."/>
            <person name="Nishi S."/>
            <person name="Hori S."/>
            <person name="Arai W."/>
            <person name="Tsubouchi T."/>
            <person name="Morono Y."/>
            <person name="Uchiyama I."/>
            <person name="Ito T."/>
            <person name="Fujiyama A."/>
            <person name="Inagaki F."/>
            <person name="Takami H."/>
        </authorList>
    </citation>
    <scope>NUCLEOTIDE SEQUENCE</scope>
    <source>
        <strain evidence="2">Expedition CK06-06</strain>
    </source>
</reference>
<proteinExistence type="predicted"/>
<name>X1FB61_9ZZZZ</name>
<dbReference type="PANTHER" id="PTHR12277:SF81">
    <property type="entry name" value="PROTEIN ABHD13"/>
    <property type="match status" value="1"/>
</dbReference>
<sequence length="206" mass="23112">QVTILYCHGNSDNINRYWGRVEYLWEMGYNVFIFDYQGYGKSEGNPSGEALFSDGNVALDYLQSRTDIDTSKIVFYGWSLGSYVATYLAADVYHPPVLVLEAAPASVTALLHDAGLINLPGSYVAEADFDNEARIADIGCPLFMMHGKADDFIVFERHAPLIWEKAVEPKQNLWVEQAGHDDIPEILGNSYNQAIIDFITEYVLNQ</sequence>
<dbReference type="Pfam" id="PF12146">
    <property type="entry name" value="Hydrolase_4"/>
    <property type="match status" value="1"/>
</dbReference>
<dbReference type="SUPFAM" id="SSF53474">
    <property type="entry name" value="alpha/beta-Hydrolases"/>
    <property type="match status" value="1"/>
</dbReference>
<dbReference type="AlphaFoldDB" id="X1FB61"/>
<evidence type="ECO:0000313" key="2">
    <source>
        <dbReference type="EMBL" id="GAH26639.1"/>
    </source>
</evidence>
<accession>X1FB61</accession>
<dbReference type="PANTHER" id="PTHR12277">
    <property type="entry name" value="ALPHA/BETA HYDROLASE DOMAIN-CONTAINING PROTEIN"/>
    <property type="match status" value="1"/>
</dbReference>
<dbReference type="EMBL" id="BARU01002315">
    <property type="protein sequence ID" value="GAH26639.1"/>
    <property type="molecule type" value="Genomic_DNA"/>
</dbReference>
<gene>
    <name evidence="2" type="ORF">S03H2_05522</name>
</gene>
<organism evidence="2">
    <name type="scientific">marine sediment metagenome</name>
    <dbReference type="NCBI Taxonomy" id="412755"/>
    <lineage>
        <taxon>unclassified sequences</taxon>
        <taxon>metagenomes</taxon>
        <taxon>ecological metagenomes</taxon>
    </lineage>
</organism>
<evidence type="ECO:0000259" key="1">
    <source>
        <dbReference type="Pfam" id="PF12146"/>
    </source>
</evidence>